<evidence type="ECO:0000313" key="3">
    <source>
        <dbReference type="Proteomes" id="UP000253551"/>
    </source>
</evidence>
<name>A0A367KTM0_RHIST</name>
<sequence>IEGKSTNAFYQDSITKIRELIQKRTSETKVRHISGRKAPEEQKIAIDLASKALIDSKQQVIPMDDQIPDMQIEAFDTTIINTEIITHEEPVENEDDEDASSEKLVLEETNETVRTVSQPSEDVQEEIVEEIKVETTIETHYEAQKVDQDVVRVEEDIKIEEEVKIEQAKEAEEVISMEGIEETSRPPLTTSSSWTSAFSGLWDTLTSPFRKSQQ</sequence>
<feature type="region of interest" description="Disordered" evidence="1">
    <location>
        <begin position="176"/>
        <end position="195"/>
    </location>
</feature>
<dbReference type="OrthoDB" id="2261209at2759"/>
<feature type="compositionally biased region" description="Polar residues" evidence="1">
    <location>
        <begin position="186"/>
        <end position="195"/>
    </location>
</feature>
<evidence type="ECO:0000313" key="2">
    <source>
        <dbReference type="EMBL" id="RCI05549.1"/>
    </source>
</evidence>
<accession>A0A367KTM0</accession>
<dbReference type="Proteomes" id="UP000253551">
    <property type="component" value="Unassembled WGS sequence"/>
</dbReference>
<gene>
    <name evidence="2" type="ORF">CU098_013592</name>
</gene>
<protein>
    <submittedName>
        <fullName evidence="2">Uncharacterized protein</fullName>
    </submittedName>
</protein>
<dbReference type="EMBL" id="PJQM01000361">
    <property type="protein sequence ID" value="RCI05549.1"/>
    <property type="molecule type" value="Genomic_DNA"/>
</dbReference>
<proteinExistence type="predicted"/>
<comment type="caution">
    <text evidence="2">The sequence shown here is derived from an EMBL/GenBank/DDBJ whole genome shotgun (WGS) entry which is preliminary data.</text>
</comment>
<dbReference type="AlphaFoldDB" id="A0A367KTM0"/>
<evidence type="ECO:0000256" key="1">
    <source>
        <dbReference type="SAM" id="MobiDB-lite"/>
    </source>
</evidence>
<feature type="non-terminal residue" evidence="2">
    <location>
        <position position="1"/>
    </location>
</feature>
<reference evidence="2 3" key="1">
    <citation type="journal article" date="2018" name="G3 (Bethesda)">
        <title>Phylogenetic and Phylogenomic Definition of Rhizopus Species.</title>
        <authorList>
            <person name="Gryganskyi A.P."/>
            <person name="Golan J."/>
            <person name="Dolatabadi S."/>
            <person name="Mondo S."/>
            <person name="Robb S."/>
            <person name="Idnurm A."/>
            <person name="Muszewska A."/>
            <person name="Steczkiewicz K."/>
            <person name="Masonjones S."/>
            <person name="Liao H.L."/>
            <person name="Gajdeczka M.T."/>
            <person name="Anike F."/>
            <person name="Vuek A."/>
            <person name="Anishchenko I.M."/>
            <person name="Voigt K."/>
            <person name="de Hoog G.S."/>
            <person name="Smith M.E."/>
            <person name="Heitman J."/>
            <person name="Vilgalys R."/>
            <person name="Stajich J.E."/>
        </authorList>
    </citation>
    <scope>NUCLEOTIDE SEQUENCE [LARGE SCALE GENOMIC DNA]</scope>
    <source>
        <strain evidence="2 3">LSU 92-RS-03</strain>
    </source>
</reference>
<keyword evidence="3" id="KW-1185">Reference proteome</keyword>
<organism evidence="2 3">
    <name type="scientific">Rhizopus stolonifer</name>
    <name type="common">Rhizopus nigricans</name>
    <dbReference type="NCBI Taxonomy" id="4846"/>
    <lineage>
        <taxon>Eukaryota</taxon>
        <taxon>Fungi</taxon>
        <taxon>Fungi incertae sedis</taxon>
        <taxon>Mucoromycota</taxon>
        <taxon>Mucoromycotina</taxon>
        <taxon>Mucoromycetes</taxon>
        <taxon>Mucorales</taxon>
        <taxon>Mucorineae</taxon>
        <taxon>Rhizopodaceae</taxon>
        <taxon>Rhizopus</taxon>
    </lineage>
</organism>